<dbReference type="PANTHER" id="PTHR34980">
    <property type="entry name" value="INNER MEMBRANE PROTEIN-RELATED-RELATED"/>
    <property type="match status" value="1"/>
</dbReference>
<evidence type="ECO:0000256" key="1">
    <source>
        <dbReference type="SAM" id="Phobius"/>
    </source>
</evidence>
<dbReference type="InterPro" id="IPR008523">
    <property type="entry name" value="DUF805"/>
</dbReference>
<keyword evidence="3" id="KW-1185">Reference proteome</keyword>
<organism evidence="2 3">
    <name type="scientific">Phenylobacterium hankyongense</name>
    <dbReference type="NCBI Taxonomy" id="1813876"/>
    <lineage>
        <taxon>Bacteria</taxon>
        <taxon>Pseudomonadati</taxon>
        <taxon>Pseudomonadota</taxon>
        <taxon>Alphaproteobacteria</taxon>
        <taxon>Caulobacterales</taxon>
        <taxon>Caulobacteraceae</taxon>
        <taxon>Phenylobacterium</taxon>
    </lineage>
</organism>
<dbReference type="AlphaFoldDB" id="A0A328AZQ0"/>
<evidence type="ECO:0000313" key="3">
    <source>
        <dbReference type="Proteomes" id="UP000249842"/>
    </source>
</evidence>
<sequence length="138" mass="14871">MTDPTADAPSRRRPWLAGRSGRREYWLLVAMIFALGFALSFIPGLRSANSALTVVLALVQARRIHDFGRTGWWALLAAVAPAACLPLMMVISMEAALGVGLLLELALIVWIGAVPGDTGENRFGPSVAFAWKRALVGR</sequence>
<evidence type="ECO:0000313" key="2">
    <source>
        <dbReference type="EMBL" id="RAK60403.1"/>
    </source>
</evidence>
<keyword evidence="1" id="KW-1133">Transmembrane helix</keyword>
<dbReference type="RefSeq" id="WP_111457696.1">
    <property type="nucleotide sequence ID" value="NZ_QFYP01000001.1"/>
</dbReference>
<gene>
    <name evidence="2" type="ORF">DJ021_11595</name>
</gene>
<accession>A0A328AZQ0</accession>
<keyword evidence="1" id="KW-0472">Membrane</keyword>
<dbReference type="Pfam" id="PF05656">
    <property type="entry name" value="DUF805"/>
    <property type="match status" value="1"/>
</dbReference>
<feature type="transmembrane region" description="Helical" evidence="1">
    <location>
        <begin position="95"/>
        <end position="114"/>
    </location>
</feature>
<name>A0A328AZQ0_9CAUL</name>
<evidence type="ECO:0008006" key="4">
    <source>
        <dbReference type="Google" id="ProtNLM"/>
    </source>
</evidence>
<feature type="transmembrane region" description="Helical" evidence="1">
    <location>
        <begin position="70"/>
        <end position="89"/>
    </location>
</feature>
<dbReference type="PANTHER" id="PTHR34980:SF2">
    <property type="entry name" value="INNER MEMBRANE PROTEIN YHAH-RELATED"/>
    <property type="match status" value="1"/>
</dbReference>
<keyword evidence="1" id="KW-0812">Transmembrane</keyword>
<proteinExistence type="predicted"/>
<comment type="caution">
    <text evidence="2">The sequence shown here is derived from an EMBL/GenBank/DDBJ whole genome shotgun (WGS) entry which is preliminary data.</text>
</comment>
<dbReference type="Proteomes" id="UP000249842">
    <property type="component" value="Unassembled WGS sequence"/>
</dbReference>
<protein>
    <recommendedName>
        <fullName evidence="4">DUF805 domain-containing protein</fullName>
    </recommendedName>
</protein>
<reference evidence="3" key="1">
    <citation type="submission" date="2018-05" db="EMBL/GenBank/DDBJ databases">
        <authorList>
            <person name="Li X."/>
        </authorList>
    </citation>
    <scope>NUCLEOTIDE SEQUENCE [LARGE SCALE GENOMIC DNA]</scope>
    <source>
        <strain evidence="3">HKS-05</strain>
    </source>
</reference>
<dbReference type="EMBL" id="QFYP01000001">
    <property type="protein sequence ID" value="RAK60403.1"/>
    <property type="molecule type" value="Genomic_DNA"/>
</dbReference>
<dbReference type="OrthoDB" id="9812349at2"/>
<dbReference type="GO" id="GO:0005886">
    <property type="term" value="C:plasma membrane"/>
    <property type="evidence" value="ECO:0007669"/>
    <property type="project" value="TreeGrafter"/>
</dbReference>
<feature type="transmembrane region" description="Helical" evidence="1">
    <location>
        <begin position="25"/>
        <end position="58"/>
    </location>
</feature>